<dbReference type="InterPro" id="IPR024072">
    <property type="entry name" value="DHFR-like_dom_sf"/>
</dbReference>
<dbReference type="GO" id="GO:0046655">
    <property type="term" value="P:folic acid metabolic process"/>
    <property type="evidence" value="ECO:0007669"/>
    <property type="project" value="TreeGrafter"/>
</dbReference>
<dbReference type="EC" id="1.5.1.3" evidence="3 8"/>
<protein>
    <recommendedName>
        <fullName evidence="3 8">Dihydrofolate reductase</fullName>
        <ecNumber evidence="3 8">1.5.1.3</ecNumber>
    </recommendedName>
</protein>
<dbReference type="AlphaFoldDB" id="A0A1T5FE08"/>
<feature type="domain" description="DHFR" evidence="9">
    <location>
        <begin position="10"/>
        <end position="168"/>
    </location>
</feature>
<proteinExistence type="inferred from homology"/>
<keyword evidence="5 8" id="KW-0521">NADP</keyword>
<dbReference type="Proteomes" id="UP000190541">
    <property type="component" value="Unassembled WGS sequence"/>
</dbReference>
<name>A0A1T5FE08_9SPHI</name>
<dbReference type="PROSITE" id="PS51330">
    <property type="entry name" value="DHFR_2"/>
    <property type="match status" value="1"/>
</dbReference>
<reference evidence="10 11" key="1">
    <citation type="submission" date="2017-02" db="EMBL/GenBank/DDBJ databases">
        <authorList>
            <person name="Peterson S.W."/>
        </authorList>
    </citation>
    <scope>NUCLEOTIDE SEQUENCE [LARGE SCALE GENOMIC DNA]</scope>
    <source>
        <strain evidence="10 11">DSM 22899</strain>
    </source>
</reference>
<keyword evidence="4 8" id="KW-0554">One-carbon metabolism</keyword>
<comment type="similarity">
    <text evidence="2 8">Belongs to the dihydrofolate reductase family.</text>
</comment>
<dbReference type="InterPro" id="IPR001796">
    <property type="entry name" value="DHFR_dom"/>
</dbReference>
<evidence type="ECO:0000256" key="6">
    <source>
        <dbReference type="ARBA" id="ARBA00023002"/>
    </source>
</evidence>
<dbReference type="EMBL" id="FUYS01000015">
    <property type="protein sequence ID" value="SKB94393.1"/>
    <property type="molecule type" value="Genomic_DNA"/>
</dbReference>
<evidence type="ECO:0000256" key="7">
    <source>
        <dbReference type="ARBA" id="ARBA00025067"/>
    </source>
</evidence>
<dbReference type="FunFam" id="3.40.430.10:FF:000001">
    <property type="entry name" value="Dihydrofolate reductase"/>
    <property type="match status" value="1"/>
</dbReference>
<comment type="pathway">
    <text evidence="1 8">Cofactor biosynthesis; tetrahydrofolate biosynthesis; 5,6,7,8-tetrahydrofolate from 7,8-dihydrofolate: step 1/1.</text>
</comment>
<comment type="function">
    <text evidence="7 8">Key enzyme in folate metabolism. Catalyzes an essential reaction for de novo glycine and purine synthesis, and for DNA precursor synthesis.</text>
</comment>
<dbReference type="GO" id="GO:0004146">
    <property type="term" value="F:dihydrofolate reductase activity"/>
    <property type="evidence" value="ECO:0007669"/>
    <property type="project" value="UniProtKB-EC"/>
</dbReference>
<evidence type="ECO:0000256" key="1">
    <source>
        <dbReference type="ARBA" id="ARBA00004903"/>
    </source>
</evidence>
<evidence type="ECO:0000256" key="8">
    <source>
        <dbReference type="PIRNR" id="PIRNR000194"/>
    </source>
</evidence>
<gene>
    <name evidence="10" type="ORF">SAMN05660226_03924</name>
</gene>
<sequence length="169" mass="19007">MDSVLMDRPFISAIVAAAENNAIGKGNELLWHLPNDLRFFKQTTSGHTVVMGRKTYESVGKPLPNRRNIVITRQADYAINGAEVVHSLDEAIQRCTGDGEVFVVGGAEIYKAALPITNRIYLTRVHATLAGDAYFPELDEREWTIVSSQHHEPDERHAFAYTFLCYERT</sequence>
<evidence type="ECO:0000256" key="3">
    <source>
        <dbReference type="ARBA" id="ARBA00012856"/>
    </source>
</evidence>
<evidence type="ECO:0000256" key="2">
    <source>
        <dbReference type="ARBA" id="ARBA00009539"/>
    </source>
</evidence>
<dbReference type="GO" id="GO:0006730">
    <property type="term" value="P:one-carbon metabolic process"/>
    <property type="evidence" value="ECO:0007669"/>
    <property type="project" value="UniProtKB-KW"/>
</dbReference>
<evidence type="ECO:0000256" key="4">
    <source>
        <dbReference type="ARBA" id="ARBA00022563"/>
    </source>
</evidence>
<dbReference type="UniPathway" id="UPA00077">
    <property type="reaction ID" value="UER00158"/>
</dbReference>
<comment type="catalytic activity">
    <reaction evidence="8">
        <text>(6S)-5,6,7,8-tetrahydrofolate + NADP(+) = 7,8-dihydrofolate + NADPH + H(+)</text>
        <dbReference type="Rhea" id="RHEA:15009"/>
        <dbReference type="ChEBI" id="CHEBI:15378"/>
        <dbReference type="ChEBI" id="CHEBI:57451"/>
        <dbReference type="ChEBI" id="CHEBI:57453"/>
        <dbReference type="ChEBI" id="CHEBI:57783"/>
        <dbReference type="ChEBI" id="CHEBI:58349"/>
        <dbReference type="EC" id="1.5.1.3"/>
    </reaction>
</comment>
<dbReference type="Pfam" id="PF00186">
    <property type="entry name" value="DHFR_1"/>
    <property type="match status" value="1"/>
</dbReference>
<dbReference type="InterPro" id="IPR012259">
    <property type="entry name" value="DHFR"/>
</dbReference>
<dbReference type="GO" id="GO:0070401">
    <property type="term" value="F:NADP+ binding"/>
    <property type="evidence" value="ECO:0007669"/>
    <property type="project" value="UniProtKB-ARBA"/>
</dbReference>
<dbReference type="GO" id="GO:0005829">
    <property type="term" value="C:cytosol"/>
    <property type="evidence" value="ECO:0007669"/>
    <property type="project" value="TreeGrafter"/>
</dbReference>
<dbReference type="PIRSF" id="PIRSF000194">
    <property type="entry name" value="DHFR"/>
    <property type="match status" value="1"/>
</dbReference>
<dbReference type="PANTHER" id="PTHR48069:SF3">
    <property type="entry name" value="DIHYDROFOLATE REDUCTASE"/>
    <property type="match status" value="1"/>
</dbReference>
<dbReference type="SUPFAM" id="SSF53597">
    <property type="entry name" value="Dihydrofolate reductase-like"/>
    <property type="match status" value="1"/>
</dbReference>
<dbReference type="RefSeq" id="WP_317043127.1">
    <property type="nucleotide sequence ID" value="NZ_FUYS01000015.1"/>
</dbReference>
<keyword evidence="11" id="KW-1185">Reference proteome</keyword>
<dbReference type="GO" id="GO:0046452">
    <property type="term" value="P:dihydrofolate metabolic process"/>
    <property type="evidence" value="ECO:0007669"/>
    <property type="project" value="TreeGrafter"/>
</dbReference>
<dbReference type="GO" id="GO:0046654">
    <property type="term" value="P:tetrahydrofolate biosynthetic process"/>
    <property type="evidence" value="ECO:0007669"/>
    <property type="project" value="UniProtKB-UniPathway"/>
</dbReference>
<evidence type="ECO:0000259" key="9">
    <source>
        <dbReference type="PROSITE" id="PS51330"/>
    </source>
</evidence>
<dbReference type="Gene3D" id="3.40.430.10">
    <property type="entry name" value="Dihydrofolate Reductase, subunit A"/>
    <property type="match status" value="1"/>
</dbReference>
<evidence type="ECO:0000313" key="10">
    <source>
        <dbReference type="EMBL" id="SKB94393.1"/>
    </source>
</evidence>
<dbReference type="PRINTS" id="PR00070">
    <property type="entry name" value="DHFR"/>
</dbReference>
<keyword evidence="6 8" id="KW-0560">Oxidoreductase</keyword>
<organism evidence="10 11">
    <name type="scientific">Parapedobacter luteus</name>
    <dbReference type="NCBI Taxonomy" id="623280"/>
    <lineage>
        <taxon>Bacteria</taxon>
        <taxon>Pseudomonadati</taxon>
        <taxon>Bacteroidota</taxon>
        <taxon>Sphingobacteriia</taxon>
        <taxon>Sphingobacteriales</taxon>
        <taxon>Sphingobacteriaceae</taxon>
        <taxon>Parapedobacter</taxon>
    </lineage>
</organism>
<dbReference type="PANTHER" id="PTHR48069">
    <property type="entry name" value="DIHYDROFOLATE REDUCTASE"/>
    <property type="match status" value="1"/>
</dbReference>
<dbReference type="STRING" id="623280.SAMN05660226_03924"/>
<evidence type="ECO:0000256" key="5">
    <source>
        <dbReference type="ARBA" id="ARBA00022857"/>
    </source>
</evidence>
<accession>A0A1T5FE08</accession>
<evidence type="ECO:0000313" key="11">
    <source>
        <dbReference type="Proteomes" id="UP000190541"/>
    </source>
</evidence>
<dbReference type="CDD" id="cd00209">
    <property type="entry name" value="DHFR"/>
    <property type="match status" value="1"/>
</dbReference>